<accession>A0A131Z868</accession>
<evidence type="ECO:0000313" key="2">
    <source>
        <dbReference type="EMBL" id="JAP87504.1"/>
    </source>
</evidence>
<dbReference type="EMBL" id="GEDV01001053">
    <property type="protein sequence ID" value="JAP87504.1"/>
    <property type="molecule type" value="Transcribed_RNA"/>
</dbReference>
<proteinExistence type="predicted"/>
<reference evidence="2" key="1">
    <citation type="journal article" date="2016" name="Ticks Tick Borne Dis.">
        <title>De novo assembly and annotation of the salivary gland transcriptome of Rhipicephalus appendiculatus male and female ticks during blood feeding.</title>
        <authorList>
            <person name="de Castro M.H."/>
            <person name="de Klerk D."/>
            <person name="Pienaar R."/>
            <person name="Latif A.A."/>
            <person name="Rees D.J."/>
            <person name="Mans B.J."/>
        </authorList>
    </citation>
    <scope>NUCLEOTIDE SEQUENCE</scope>
    <source>
        <tissue evidence="2">Salivary glands</tissue>
    </source>
</reference>
<organism evidence="2">
    <name type="scientific">Rhipicephalus appendiculatus</name>
    <name type="common">Brown ear tick</name>
    <dbReference type="NCBI Taxonomy" id="34631"/>
    <lineage>
        <taxon>Eukaryota</taxon>
        <taxon>Metazoa</taxon>
        <taxon>Ecdysozoa</taxon>
        <taxon>Arthropoda</taxon>
        <taxon>Chelicerata</taxon>
        <taxon>Arachnida</taxon>
        <taxon>Acari</taxon>
        <taxon>Parasitiformes</taxon>
        <taxon>Ixodida</taxon>
        <taxon>Ixodoidea</taxon>
        <taxon>Ixodidae</taxon>
        <taxon>Rhipicephalinae</taxon>
        <taxon>Rhipicephalus</taxon>
        <taxon>Rhipicephalus</taxon>
    </lineage>
</organism>
<dbReference type="AlphaFoldDB" id="A0A131Z868"/>
<feature type="region of interest" description="Disordered" evidence="1">
    <location>
        <begin position="63"/>
        <end position="166"/>
    </location>
</feature>
<sequence length="276" mass="28704">IEVPIKTGTSGPQAPSLPVHPAASVLQKPGLPLTPSLIEVPIKTGTSGPQAPSLPVHPAASVLQKPGLPLTPSLNQNILQKRPTNKNIGASKERPVKTGTKGLQAPSLPAIPVAPTLEKPSLPPSPPLKQNPLEQQPTTQKGGTSEEGPVQTATSGPQVPNLPVNPVAPVIPKLPAAPSLNQISIQKRPTSQKIESQITTGSQAISQGSLNDKRLVKRIHKGGNEGIQIPVSEQELPLSLGPLNEPPLKGFSLTTLPKIAARAKLPGLLKSKTVQK</sequence>
<evidence type="ECO:0000256" key="1">
    <source>
        <dbReference type="SAM" id="MobiDB-lite"/>
    </source>
</evidence>
<feature type="compositionally biased region" description="Low complexity" evidence="1">
    <location>
        <begin position="157"/>
        <end position="166"/>
    </location>
</feature>
<feature type="non-terminal residue" evidence="2">
    <location>
        <position position="1"/>
    </location>
</feature>
<name>A0A131Z868_RHIAP</name>
<feature type="region of interest" description="Disordered" evidence="1">
    <location>
        <begin position="1"/>
        <end position="20"/>
    </location>
</feature>
<protein>
    <submittedName>
        <fullName evidence="2">Pancreatic trypsin inhibitor</fullName>
    </submittedName>
</protein>